<evidence type="ECO:0000313" key="3">
    <source>
        <dbReference type="Proteomes" id="UP001221898"/>
    </source>
</evidence>
<sequence length="137" mass="14800">MQSTPALSSRQARNWNVGARRRSDGLVRPCGCAGMDKTGGVPPPAPPPVWETQGEYYAPAAAGRLSGTAWAGFEPATSGAKRFVLLRRWGRSFCRGFDGELEGRAERGPAFDPDPREGAPQQRRRECAVPLCGDRSV</sequence>
<proteinExistence type="predicted"/>
<feature type="region of interest" description="Disordered" evidence="1">
    <location>
        <begin position="1"/>
        <end position="20"/>
    </location>
</feature>
<gene>
    <name evidence="2" type="ORF">AAFF_G00140750</name>
</gene>
<dbReference type="Proteomes" id="UP001221898">
    <property type="component" value="Unassembled WGS sequence"/>
</dbReference>
<keyword evidence="3" id="KW-1185">Reference proteome</keyword>
<dbReference type="EMBL" id="JAINUG010000002">
    <property type="protein sequence ID" value="KAJ8418366.1"/>
    <property type="molecule type" value="Genomic_DNA"/>
</dbReference>
<feature type="region of interest" description="Disordered" evidence="1">
    <location>
        <begin position="103"/>
        <end position="137"/>
    </location>
</feature>
<feature type="compositionally biased region" description="Polar residues" evidence="1">
    <location>
        <begin position="1"/>
        <end position="14"/>
    </location>
</feature>
<feature type="compositionally biased region" description="Basic and acidic residues" evidence="1">
    <location>
        <begin position="103"/>
        <end position="127"/>
    </location>
</feature>
<comment type="caution">
    <text evidence="2">The sequence shown here is derived from an EMBL/GenBank/DDBJ whole genome shotgun (WGS) entry which is preliminary data.</text>
</comment>
<name>A0AAD7TCF5_9TELE</name>
<evidence type="ECO:0000313" key="2">
    <source>
        <dbReference type="EMBL" id="KAJ8418366.1"/>
    </source>
</evidence>
<organism evidence="2 3">
    <name type="scientific">Aldrovandia affinis</name>
    <dbReference type="NCBI Taxonomy" id="143900"/>
    <lineage>
        <taxon>Eukaryota</taxon>
        <taxon>Metazoa</taxon>
        <taxon>Chordata</taxon>
        <taxon>Craniata</taxon>
        <taxon>Vertebrata</taxon>
        <taxon>Euteleostomi</taxon>
        <taxon>Actinopterygii</taxon>
        <taxon>Neopterygii</taxon>
        <taxon>Teleostei</taxon>
        <taxon>Notacanthiformes</taxon>
        <taxon>Halosauridae</taxon>
        <taxon>Aldrovandia</taxon>
    </lineage>
</organism>
<protein>
    <submittedName>
        <fullName evidence="2">Uncharacterized protein</fullName>
    </submittedName>
</protein>
<dbReference type="AlphaFoldDB" id="A0AAD7TCF5"/>
<reference evidence="2" key="1">
    <citation type="journal article" date="2023" name="Science">
        <title>Genome structures resolve the early diversification of teleost fishes.</title>
        <authorList>
            <person name="Parey E."/>
            <person name="Louis A."/>
            <person name="Montfort J."/>
            <person name="Bouchez O."/>
            <person name="Roques C."/>
            <person name="Iampietro C."/>
            <person name="Lluch J."/>
            <person name="Castinel A."/>
            <person name="Donnadieu C."/>
            <person name="Desvignes T."/>
            <person name="Floi Bucao C."/>
            <person name="Jouanno E."/>
            <person name="Wen M."/>
            <person name="Mejri S."/>
            <person name="Dirks R."/>
            <person name="Jansen H."/>
            <person name="Henkel C."/>
            <person name="Chen W.J."/>
            <person name="Zahm M."/>
            <person name="Cabau C."/>
            <person name="Klopp C."/>
            <person name="Thompson A.W."/>
            <person name="Robinson-Rechavi M."/>
            <person name="Braasch I."/>
            <person name="Lecointre G."/>
            <person name="Bobe J."/>
            <person name="Postlethwait J.H."/>
            <person name="Berthelot C."/>
            <person name="Roest Crollius H."/>
            <person name="Guiguen Y."/>
        </authorList>
    </citation>
    <scope>NUCLEOTIDE SEQUENCE</scope>
    <source>
        <strain evidence="2">NC1722</strain>
    </source>
</reference>
<evidence type="ECO:0000256" key="1">
    <source>
        <dbReference type="SAM" id="MobiDB-lite"/>
    </source>
</evidence>
<accession>A0AAD7TCF5</accession>